<protein>
    <submittedName>
        <fullName evidence="1">Uncharacterized protein</fullName>
    </submittedName>
</protein>
<accession>A0A4Y9ZFL8</accession>
<keyword evidence="2" id="KW-1185">Reference proteome</keyword>
<dbReference type="EMBL" id="SEOQ01000010">
    <property type="protein sequence ID" value="TFY72591.1"/>
    <property type="molecule type" value="Genomic_DNA"/>
</dbReference>
<comment type="caution">
    <text evidence="1">The sequence shown here is derived from an EMBL/GenBank/DDBJ whole genome shotgun (WGS) entry which is preliminary data.</text>
</comment>
<organism evidence="1 2">
    <name type="scientific">Dentipellis fragilis</name>
    <dbReference type="NCBI Taxonomy" id="205917"/>
    <lineage>
        <taxon>Eukaryota</taxon>
        <taxon>Fungi</taxon>
        <taxon>Dikarya</taxon>
        <taxon>Basidiomycota</taxon>
        <taxon>Agaricomycotina</taxon>
        <taxon>Agaricomycetes</taxon>
        <taxon>Russulales</taxon>
        <taxon>Hericiaceae</taxon>
        <taxon>Dentipellis</taxon>
    </lineage>
</organism>
<dbReference type="Proteomes" id="UP000298327">
    <property type="component" value="Unassembled WGS sequence"/>
</dbReference>
<dbReference type="AlphaFoldDB" id="A0A4Y9ZFL8"/>
<evidence type="ECO:0000313" key="1">
    <source>
        <dbReference type="EMBL" id="TFY72591.1"/>
    </source>
</evidence>
<sequence length="159" mass="16906">MDSTVRLDSAGTDGHTTQWAAVPRQFGPQPYLLVSSFTYQNLLIAPAQLAFSLTDGVKPSQATPRSASPAYMSHAGGAGVGGTSAIGNKCNSVCIRIQLSHTLFPLTNVVSTNPDKDALDGVSDTWVPFNRVGPHGDVEVHRAERAMDPHTHLVLRISS</sequence>
<reference evidence="1 2" key="1">
    <citation type="submission" date="2019-02" db="EMBL/GenBank/DDBJ databases">
        <title>Genome sequencing of the rare red list fungi Dentipellis fragilis.</title>
        <authorList>
            <person name="Buettner E."/>
            <person name="Kellner H."/>
        </authorList>
    </citation>
    <scope>NUCLEOTIDE SEQUENCE [LARGE SCALE GENOMIC DNA]</scope>
    <source>
        <strain evidence="1 2">DSM 105465</strain>
    </source>
</reference>
<name>A0A4Y9ZFL8_9AGAM</name>
<gene>
    <name evidence="1" type="ORF">EVG20_g411</name>
</gene>
<evidence type="ECO:0000313" key="2">
    <source>
        <dbReference type="Proteomes" id="UP000298327"/>
    </source>
</evidence>
<proteinExistence type="predicted"/>